<evidence type="ECO:0000313" key="10">
    <source>
        <dbReference type="EMBL" id="KRN07206.1"/>
    </source>
</evidence>
<reference evidence="10 11" key="1">
    <citation type="journal article" date="2015" name="Genome Announc.">
        <title>Expanding the biotechnology potential of lactobacilli through comparative genomics of 213 strains and associated genera.</title>
        <authorList>
            <person name="Sun Z."/>
            <person name="Harris H.M."/>
            <person name="McCann A."/>
            <person name="Guo C."/>
            <person name="Argimon S."/>
            <person name="Zhang W."/>
            <person name="Yang X."/>
            <person name="Jeffery I.B."/>
            <person name="Cooney J.C."/>
            <person name="Kagawa T.F."/>
            <person name="Liu W."/>
            <person name="Song Y."/>
            <person name="Salvetti E."/>
            <person name="Wrobel A."/>
            <person name="Rasinkangas P."/>
            <person name="Parkhill J."/>
            <person name="Rea M.C."/>
            <person name="O'Sullivan O."/>
            <person name="Ritari J."/>
            <person name="Douillard F.P."/>
            <person name="Paul Ross R."/>
            <person name="Yang R."/>
            <person name="Briner A.E."/>
            <person name="Felis G.E."/>
            <person name="de Vos W.M."/>
            <person name="Barrangou R."/>
            <person name="Klaenhammer T.R."/>
            <person name="Caufield P.W."/>
            <person name="Cui Y."/>
            <person name="Zhang H."/>
            <person name="O'Toole P.W."/>
        </authorList>
    </citation>
    <scope>NUCLEOTIDE SEQUENCE [LARGE SCALE GENOMIC DNA]</scope>
    <source>
        <strain evidence="10 11">DSM 21376</strain>
    </source>
</reference>
<keyword evidence="7 8" id="KW-0472">Membrane</keyword>
<name>A0A0R2DUS4_9LACO</name>
<evidence type="ECO:0000256" key="4">
    <source>
        <dbReference type="ARBA" id="ARBA00022597"/>
    </source>
</evidence>
<proteinExistence type="predicted"/>
<dbReference type="PATRIC" id="fig|1423806.3.peg.31"/>
<evidence type="ECO:0000313" key="11">
    <source>
        <dbReference type="Proteomes" id="UP000050961"/>
    </source>
</evidence>
<dbReference type="InterPro" id="IPR003352">
    <property type="entry name" value="PTS_EIIC"/>
</dbReference>
<feature type="domain" description="Phosphotransferase system EIIC" evidence="9">
    <location>
        <begin position="1"/>
        <end position="332"/>
    </location>
</feature>
<comment type="subcellular location">
    <subcellularLocation>
        <location evidence="1">Cell membrane</location>
        <topology evidence="1">Multi-pass membrane protein</topology>
    </subcellularLocation>
</comment>
<keyword evidence="6 8" id="KW-1133">Transmembrane helix</keyword>
<dbReference type="GO" id="GO:0005886">
    <property type="term" value="C:plasma membrane"/>
    <property type="evidence" value="ECO:0007669"/>
    <property type="project" value="UniProtKB-SubCell"/>
</dbReference>
<evidence type="ECO:0000256" key="6">
    <source>
        <dbReference type="ARBA" id="ARBA00022989"/>
    </source>
</evidence>
<feature type="transmembrane region" description="Helical" evidence="8">
    <location>
        <begin position="38"/>
        <end position="61"/>
    </location>
</feature>
<dbReference type="EMBL" id="AYZF01000007">
    <property type="protein sequence ID" value="KRN07206.1"/>
    <property type="molecule type" value="Genomic_DNA"/>
</dbReference>
<dbReference type="GO" id="GO:0009401">
    <property type="term" value="P:phosphoenolpyruvate-dependent sugar phosphotransferase system"/>
    <property type="evidence" value="ECO:0007669"/>
    <property type="project" value="InterPro"/>
</dbReference>
<feature type="transmembrane region" description="Helical" evidence="8">
    <location>
        <begin position="68"/>
        <end position="85"/>
    </location>
</feature>
<gene>
    <name evidence="10" type="ORF">FD15_GL000029</name>
</gene>
<dbReference type="GO" id="GO:0008982">
    <property type="term" value="F:protein-N(PI)-phosphohistidine-sugar phosphotransferase activity"/>
    <property type="evidence" value="ECO:0007669"/>
    <property type="project" value="InterPro"/>
</dbReference>
<dbReference type="AlphaFoldDB" id="A0A0R2DUS4"/>
<dbReference type="Pfam" id="PF13303">
    <property type="entry name" value="PTS_EIIC_2"/>
    <property type="match status" value="1"/>
</dbReference>
<evidence type="ECO:0000256" key="7">
    <source>
        <dbReference type="ARBA" id="ARBA00023136"/>
    </source>
</evidence>
<evidence type="ECO:0000259" key="9">
    <source>
        <dbReference type="Pfam" id="PF13303"/>
    </source>
</evidence>
<keyword evidence="4" id="KW-0762">Sugar transport</keyword>
<evidence type="ECO:0000256" key="2">
    <source>
        <dbReference type="ARBA" id="ARBA00022448"/>
    </source>
</evidence>
<keyword evidence="5 8" id="KW-0812">Transmembrane</keyword>
<keyword evidence="11" id="KW-1185">Reference proteome</keyword>
<sequence>MNILNGISLGVVVALLPSALVGQLMQAVRQVFPAAAQIIMMTTFAMSLLPAIAAFCVGMYFKLNPIQISAVAIAAMIGSGVMSQKDGQFVLQGTGDIINTGITIALAVGLALILGNKFKNYTILLLPLLVIIIAGGVGILLLPSVRLIATSIGAAITHVTSLQPLVMGTLMGISFAVLIVSPISSVGIATAIGLVGISSGAANLGITAGSFLLAVYGSSVNHIGTTVAHFIGSPKIQMGNMLKRPRLFIPLALNAGIMGLLGAVFEIKGTPMSAGFGFSGLIGPLTAYHAMPTTVLSFIILCMLFVVLPVSLAYISKYIFVDRLQWIKPQDLLLEI</sequence>
<protein>
    <recommendedName>
        <fullName evidence="9">Phosphotransferase system EIIC domain-containing protein</fullName>
    </recommendedName>
</protein>
<evidence type="ECO:0000256" key="3">
    <source>
        <dbReference type="ARBA" id="ARBA00022475"/>
    </source>
</evidence>
<keyword evidence="2" id="KW-0813">Transport</keyword>
<evidence type="ECO:0000256" key="1">
    <source>
        <dbReference type="ARBA" id="ARBA00004651"/>
    </source>
</evidence>
<dbReference type="eggNOG" id="COG3641">
    <property type="taxonomic scope" value="Bacteria"/>
</dbReference>
<organism evidence="10 11">
    <name type="scientific">Liquorilactobacillus sucicola DSM 21376 = JCM 15457</name>
    <dbReference type="NCBI Taxonomy" id="1423806"/>
    <lineage>
        <taxon>Bacteria</taxon>
        <taxon>Bacillati</taxon>
        <taxon>Bacillota</taxon>
        <taxon>Bacilli</taxon>
        <taxon>Lactobacillales</taxon>
        <taxon>Lactobacillaceae</taxon>
        <taxon>Liquorilactobacillus</taxon>
    </lineage>
</organism>
<comment type="caution">
    <text evidence="10">The sequence shown here is derived from an EMBL/GenBank/DDBJ whole genome shotgun (WGS) entry which is preliminary data.</text>
</comment>
<evidence type="ECO:0000256" key="8">
    <source>
        <dbReference type="SAM" id="Phobius"/>
    </source>
</evidence>
<feature type="transmembrane region" description="Helical" evidence="8">
    <location>
        <begin position="121"/>
        <end position="142"/>
    </location>
</feature>
<accession>A0A0R2DUS4</accession>
<feature type="transmembrane region" description="Helical" evidence="8">
    <location>
        <begin position="296"/>
        <end position="315"/>
    </location>
</feature>
<feature type="transmembrane region" description="Helical" evidence="8">
    <location>
        <begin position="247"/>
        <end position="265"/>
    </location>
</feature>
<keyword evidence="3" id="KW-1003">Cell membrane</keyword>
<dbReference type="STRING" id="1423806.FD15_GL000029"/>
<feature type="transmembrane region" description="Helical" evidence="8">
    <location>
        <begin position="97"/>
        <end position="114"/>
    </location>
</feature>
<evidence type="ECO:0000256" key="5">
    <source>
        <dbReference type="ARBA" id="ARBA00022692"/>
    </source>
</evidence>
<dbReference type="Proteomes" id="UP000050961">
    <property type="component" value="Unassembled WGS sequence"/>
</dbReference>